<sequence>MAKPRTTKLIEIDLNAYVEQRISELGLPATIGEIEASADTFEAKIEWVNHEANALLVLGASALLLAGGTALIARSPLSLLDIALMILAGTLAFVFFLFGFRRRSWSRYLGKWGLKPVHCEVQSAIDDVLDKVDSGNHTIMRIAASGTGTTATPISHRPVDLVHGKGCLANPWLIAELFGRSNSSREFVAITPEATGVWFNFYLWNPSVAAHLPDLFDRTPEIYAGDKIKRIKVRTALREIADYVATQKQSGKPTTRKDLVVSAFEKALKIEAARLRTAGEIDDLEERQLCRLNITGEAPSNDPAETSGNRGRKPESWFLNLMSGQYAPVTRPLSETIRNELNVLPGFIV</sequence>
<protein>
    <submittedName>
        <fullName evidence="3">Uncharacterized protein</fullName>
    </submittedName>
</protein>
<keyword evidence="2" id="KW-0472">Membrane</keyword>
<proteinExistence type="predicted"/>
<organism evidence="3 4">
    <name type="scientific">Altericroceibacterium spongiae</name>
    <dbReference type="NCBI Taxonomy" id="2320269"/>
    <lineage>
        <taxon>Bacteria</taxon>
        <taxon>Pseudomonadati</taxon>
        <taxon>Pseudomonadota</taxon>
        <taxon>Alphaproteobacteria</taxon>
        <taxon>Sphingomonadales</taxon>
        <taxon>Erythrobacteraceae</taxon>
        <taxon>Altericroceibacterium</taxon>
    </lineage>
</organism>
<name>A0A420ERT5_9SPHN</name>
<feature type="region of interest" description="Disordered" evidence="1">
    <location>
        <begin position="294"/>
        <end position="313"/>
    </location>
</feature>
<feature type="transmembrane region" description="Helical" evidence="2">
    <location>
        <begin position="54"/>
        <end position="73"/>
    </location>
</feature>
<dbReference type="Proteomes" id="UP000284395">
    <property type="component" value="Unassembled WGS sequence"/>
</dbReference>
<evidence type="ECO:0000256" key="2">
    <source>
        <dbReference type="SAM" id="Phobius"/>
    </source>
</evidence>
<dbReference type="RefSeq" id="WP_120323331.1">
    <property type="nucleotide sequence ID" value="NZ_RAPF01000001.1"/>
</dbReference>
<evidence type="ECO:0000313" key="3">
    <source>
        <dbReference type="EMBL" id="RKF23426.1"/>
    </source>
</evidence>
<evidence type="ECO:0000313" key="4">
    <source>
        <dbReference type="Proteomes" id="UP000284395"/>
    </source>
</evidence>
<gene>
    <name evidence="3" type="ORF">D6851_02870</name>
</gene>
<keyword evidence="2" id="KW-0812">Transmembrane</keyword>
<comment type="caution">
    <text evidence="3">The sequence shown here is derived from an EMBL/GenBank/DDBJ whole genome shotgun (WGS) entry which is preliminary data.</text>
</comment>
<keyword evidence="4" id="KW-1185">Reference proteome</keyword>
<dbReference type="AlphaFoldDB" id="A0A420ERT5"/>
<accession>A0A420ERT5</accession>
<dbReference type="OrthoDB" id="9824220at2"/>
<reference evidence="3 4" key="1">
    <citation type="submission" date="2018-09" db="EMBL/GenBank/DDBJ databases">
        <title>Altererythrobacter spongiae sp. nov., isolated from a marine sponge.</title>
        <authorList>
            <person name="Zhuang L."/>
            <person name="Luo L."/>
        </authorList>
    </citation>
    <scope>NUCLEOTIDE SEQUENCE [LARGE SCALE GENOMIC DNA]</scope>
    <source>
        <strain evidence="3 4">HN-Y73</strain>
    </source>
</reference>
<keyword evidence="2" id="KW-1133">Transmembrane helix</keyword>
<dbReference type="EMBL" id="RAPF01000001">
    <property type="protein sequence ID" value="RKF23426.1"/>
    <property type="molecule type" value="Genomic_DNA"/>
</dbReference>
<feature type="transmembrane region" description="Helical" evidence="2">
    <location>
        <begin position="79"/>
        <end position="100"/>
    </location>
</feature>
<evidence type="ECO:0000256" key="1">
    <source>
        <dbReference type="SAM" id="MobiDB-lite"/>
    </source>
</evidence>